<organism evidence="1 2">
    <name type="scientific">Alcaligenes endophyticus</name>
    <dbReference type="NCBI Taxonomy" id="1929088"/>
    <lineage>
        <taxon>Bacteria</taxon>
        <taxon>Pseudomonadati</taxon>
        <taxon>Pseudomonadota</taxon>
        <taxon>Betaproteobacteria</taxon>
        <taxon>Burkholderiales</taxon>
        <taxon>Alcaligenaceae</taxon>
        <taxon>Alcaligenes</taxon>
    </lineage>
</organism>
<dbReference type="InterPro" id="IPR010272">
    <property type="entry name" value="T6SS_TssF"/>
</dbReference>
<evidence type="ECO:0000313" key="1">
    <source>
        <dbReference type="EMBL" id="MDN4120086.1"/>
    </source>
</evidence>
<dbReference type="PANTHER" id="PTHR35370">
    <property type="entry name" value="CYTOPLASMIC PROTEIN-RELATED-RELATED"/>
    <property type="match status" value="1"/>
</dbReference>
<name>A0ABT8EFP6_9BURK</name>
<dbReference type="PANTHER" id="PTHR35370:SF1">
    <property type="entry name" value="TYPE VI SECRETION SYSTEM COMPONENT TSSF1"/>
    <property type="match status" value="1"/>
</dbReference>
<dbReference type="EMBL" id="JAJHNU010000001">
    <property type="protein sequence ID" value="MDN4120086.1"/>
    <property type="molecule type" value="Genomic_DNA"/>
</dbReference>
<dbReference type="RefSeq" id="WP_266122578.1">
    <property type="nucleotide sequence ID" value="NZ_JAJHNU010000001.1"/>
</dbReference>
<dbReference type="NCBIfam" id="TIGR03359">
    <property type="entry name" value="VI_chp_6"/>
    <property type="match status" value="1"/>
</dbReference>
<protein>
    <submittedName>
        <fullName evidence="1">Type VI secretion system baseplate subunit TssF</fullName>
    </submittedName>
</protein>
<evidence type="ECO:0000313" key="2">
    <source>
        <dbReference type="Proteomes" id="UP001168613"/>
    </source>
</evidence>
<comment type="caution">
    <text evidence="1">The sequence shown here is derived from an EMBL/GenBank/DDBJ whole genome shotgun (WGS) entry which is preliminary data.</text>
</comment>
<proteinExistence type="predicted"/>
<dbReference type="Pfam" id="PF05947">
    <property type="entry name" value="T6SS_TssF"/>
    <property type="match status" value="1"/>
</dbReference>
<dbReference type="Proteomes" id="UP001168613">
    <property type="component" value="Unassembled WGS sequence"/>
</dbReference>
<sequence>MATRFNHFYTDELLRLRSHALEFAQANPAIAPMLGTVSTDPDVERLLEGVAFLNGLTRQKLDDEFPEIAQELASVLVPQFLRPLPAASMVAFAPQTELASFTRIEAGTEIAATQIDGVSCRFRTTAPVEAYPITLDVVTCDDLPDGGQALRLQFSATEDNDETQLPSLLRLFIALESSAAANLLMLLGNQLKAVHLLDAQGNNLVLSPKISFPGLAESLFPYPDNAFPAFSWFQELLFFPQKFLFFQVSDLGKGQGRLRGSKFRLDFIFNKTQVKLPQLTARDLILNVTPVVNLFRQEAEPINLNHELPEHLIVPNSAHKRHYQIYTIDKVTGYVQGDGRAKTYVPFSLLTQSGHSEKNSYRTTLRPALVGEGIDTYLTVVYGPKQVPENETLSVHLTCTNGALPASLKLGDLSKATSSSPEQFTFQNITPVTVAIDPPSGEKLLWDVISHTTLNLLSLSSADNLRGILRLYNSTCTHDKAVRNANERQINGILDLVVTREMRLFRGTMIQGQHLVMTCDENNWASTGALYLWGCVLEQFLSCYASVNSYIRFEMRDKNTGTEMTWPIRMGQQVLL</sequence>
<keyword evidence="2" id="KW-1185">Reference proteome</keyword>
<gene>
    <name evidence="1" type="primary">tssF</name>
    <name evidence="1" type="ORF">LMS43_02165</name>
</gene>
<reference evidence="1" key="1">
    <citation type="submission" date="2021-11" db="EMBL/GenBank/DDBJ databases">
        <title>Draft genome sequence of Alcaligenes endophyticus type strain CCUG 75668T.</title>
        <authorList>
            <person name="Salva-Serra F."/>
            <person name="Duran R.E."/>
            <person name="Seeger M."/>
            <person name="Moore E.R.B."/>
            <person name="Jaen-Luchoro D."/>
        </authorList>
    </citation>
    <scope>NUCLEOTIDE SEQUENCE</scope>
    <source>
        <strain evidence="1">CCUG 75668</strain>
    </source>
</reference>
<accession>A0ABT8EFP6</accession>
<dbReference type="PIRSF" id="PIRSF028304">
    <property type="entry name" value="UCP028304"/>
    <property type="match status" value="1"/>
</dbReference>